<feature type="transmembrane region" description="Helical" evidence="5">
    <location>
        <begin position="106"/>
        <end position="124"/>
    </location>
</feature>
<feature type="domain" description="STAS" evidence="6">
    <location>
        <begin position="429"/>
        <end position="518"/>
    </location>
</feature>
<name>A0A1M5VEA3_9RHOB</name>
<dbReference type="EMBL" id="FQWM01000008">
    <property type="protein sequence ID" value="SHH73454.1"/>
    <property type="molecule type" value="Genomic_DNA"/>
</dbReference>
<keyword evidence="8" id="KW-1185">Reference proteome</keyword>
<dbReference type="GO" id="GO:0016020">
    <property type="term" value="C:membrane"/>
    <property type="evidence" value="ECO:0007669"/>
    <property type="project" value="UniProtKB-SubCell"/>
</dbReference>
<dbReference type="SUPFAM" id="SSF52091">
    <property type="entry name" value="SpoIIaa-like"/>
    <property type="match status" value="1"/>
</dbReference>
<dbReference type="Proteomes" id="UP000184211">
    <property type="component" value="Unassembled WGS sequence"/>
</dbReference>
<evidence type="ECO:0000313" key="8">
    <source>
        <dbReference type="Proteomes" id="UP000184211"/>
    </source>
</evidence>
<sequence>MKRAALANFAKNISPPNLSIMQDEGWSVHRVRTELLSGLTVALALVPEAVAFAFVAGVHPLVGLYAAFLIGLITAIFGGRPGMISGATGALAVVMVALVAEHGVEYLFATVVLMGILQVIAGVMQWGKFIRLVPHPVMLGFVNGLAIVIFLAQLTQFKDPDDTTQWLQGAQLISMLGLVGLTMLIIWGLPKITNFIPAPLAGIGVVALLVIGLGIDVPTVGDMASIKGDFPSFHLPFGEGVGLYGTPLAPFNLETLQIILPYAVILAAIGLIESLLTLNLVGEITGKRGGASQECIAQGGANIVTGFFGGMGGCAMIGQSMINVKSGGRTRIAGIVAALFLLLFIVAASPLIEQIPLAALVGVMFMVVIGTFAWNSIKIMTKVPFTDAFVIVLVTVVTVATDLAIAVVVGVIVSALAYAWNNARRIHAIERESVTDKGAKVYEIQGPLFFGSTDGFVELFKIDQDPKTVIVDFKYSRVVDQSALQAIEAVAGKYEDSGKELILRHLSRDCHQLLTKAGHLMVDSDDDPEYGVAVDYSVRTGILGGH</sequence>
<feature type="transmembrane region" description="Helical" evidence="5">
    <location>
        <begin position="389"/>
        <end position="420"/>
    </location>
</feature>
<dbReference type="STRING" id="870908.SAMN04488044_3133"/>
<protein>
    <submittedName>
        <fullName evidence="7">Sulfate permease, SulP family</fullName>
    </submittedName>
</protein>
<feature type="transmembrane region" description="Helical" evidence="5">
    <location>
        <begin position="196"/>
        <end position="215"/>
    </location>
</feature>
<accession>A0A1M5VEA3</accession>
<feature type="transmembrane region" description="Helical" evidence="5">
    <location>
        <begin position="136"/>
        <end position="154"/>
    </location>
</feature>
<gene>
    <name evidence="7" type="ORF">SAMN04488044_3133</name>
</gene>
<feature type="transmembrane region" description="Helical" evidence="5">
    <location>
        <begin position="83"/>
        <end position="100"/>
    </location>
</feature>
<dbReference type="RefSeq" id="WP_072793965.1">
    <property type="nucleotide sequence ID" value="NZ_FQWM01000008.1"/>
</dbReference>
<dbReference type="PANTHER" id="PTHR43310">
    <property type="entry name" value="SULFATE TRANSPORTER YBAR-RELATED"/>
    <property type="match status" value="1"/>
</dbReference>
<feature type="transmembrane region" description="Helical" evidence="5">
    <location>
        <begin position="35"/>
        <end position="55"/>
    </location>
</feature>
<evidence type="ECO:0000256" key="1">
    <source>
        <dbReference type="ARBA" id="ARBA00004141"/>
    </source>
</evidence>
<evidence type="ECO:0000313" key="7">
    <source>
        <dbReference type="EMBL" id="SHH73454.1"/>
    </source>
</evidence>
<evidence type="ECO:0000259" key="6">
    <source>
        <dbReference type="PROSITE" id="PS50801"/>
    </source>
</evidence>
<feature type="transmembrane region" description="Helical" evidence="5">
    <location>
        <begin position="166"/>
        <end position="189"/>
    </location>
</feature>
<dbReference type="AlphaFoldDB" id="A0A1M5VEA3"/>
<evidence type="ECO:0000256" key="2">
    <source>
        <dbReference type="ARBA" id="ARBA00022692"/>
    </source>
</evidence>
<dbReference type="PANTHER" id="PTHR43310:SF1">
    <property type="entry name" value="SULFATE TRANSPORTER YBAR-RELATED"/>
    <property type="match status" value="1"/>
</dbReference>
<keyword evidence="4 5" id="KW-0472">Membrane</keyword>
<comment type="subcellular location">
    <subcellularLocation>
        <location evidence="1">Membrane</location>
        <topology evidence="1">Multi-pass membrane protein</topology>
    </subcellularLocation>
</comment>
<dbReference type="Gene3D" id="3.30.750.24">
    <property type="entry name" value="STAS domain"/>
    <property type="match status" value="1"/>
</dbReference>
<dbReference type="OrthoDB" id="9771198at2"/>
<dbReference type="InterPro" id="IPR052706">
    <property type="entry name" value="Membrane-Transporter-like"/>
</dbReference>
<evidence type="ECO:0000256" key="4">
    <source>
        <dbReference type="ARBA" id="ARBA00023136"/>
    </source>
</evidence>
<dbReference type="PROSITE" id="PS50801">
    <property type="entry name" value="STAS"/>
    <property type="match status" value="1"/>
</dbReference>
<keyword evidence="2 5" id="KW-0812">Transmembrane</keyword>
<feature type="transmembrane region" description="Helical" evidence="5">
    <location>
        <begin position="259"/>
        <end position="281"/>
    </location>
</feature>
<dbReference type="InterPro" id="IPR011547">
    <property type="entry name" value="SLC26A/SulP_dom"/>
</dbReference>
<keyword evidence="3 5" id="KW-1133">Transmembrane helix</keyword>
<proteinExistence type="predicted"/>
<feature type="transmembrane region" description="Helical" evidence="5">
    <location>
        <begin position="358"/>
        <end position="377"/>
    </location>
</feature>
<evidence type="ECO:0000256" key="3">
    <source>
        <dbReference type="ARBA" id="ARBA00022989"/>
    </source>
</evidence>
<dbReference type="InterPro" id="IPR002645">
    <property type="entry name" value="STAS_dom"/>
</dbReference>
<reference evidence="8" key="1">
    <citation type="submission" date="2016-11" db="EMBL/GenBank/DDBJ databases">
        <authorList>
            <person name="Varghese N."/>
            <person name="Submissions S."/>
        </authorList>
    </citation>
    <scope>NUCLEOTIDE SEQUENCE [LARGE SCALE GENOMIC DNA]</scope>
    <source>
        <strain evidence="8">DSM 28223</strain>
    </source>
</reference>
<dbReference type="Pfam" id="PF00916">
    <property type="entry name" value="Sulfate_transp"/>
    <property type="match status" value="1"/>
</dbReference>
<evidence type="ECO:0000256" key="5">
    <source>
        <dbReference type="SAM" id="Phobius"/>
    </source>
</evidence>
<dbReference type="InterPro" id="IPR036513">
    <property type="entry name" value="STAS_dom_sf"/>
</dbReference>
<dbReference type="Pfam" id="PF01740">
    <property type="entry name" value="STAS"/>
    <property type="match status" value="1"/>
</dbReference>
<feature type="transmembrane region" description="Helical" evidence="5">
    <location>
        <begin position="61"/>
        <end position="78"/>
    </location>
</feature>
<dbReference type="CDD" id="cd07042">
    <property type="entry name" value="STAS_SulP_like_sulfate_transporter"/>
    <property type="match status" value="1"/>
</dbReference>
<organism evidence="7 8">
    <name type="scientific">Cognatishimia maritima</name>
    <dbReference type="NCBI Taxonomy" id="870908"/>
    <lineage>
        <taxon>Bacteria</taxon>
        <taxon>Pseudomonadati</taxon>
        <taxon>Pseudomonadota</taxon>
        <taxon>Alphaproteobacteria</taxon>
        <taxon>Rhodobacterales</taxon>
        <taxon>Paracoccaceae</taxon>
        <taxon>Cognatishimia</taxon>
    </lineage>
</organism>
<feature type="transmembrane region" description="Helical" evidence="5">
    <location>
        <begin position="332"/>
        <end position="352"/>
    </location>
</feature>